<keyword evidence="13 15" id="KW-0234">DNA repair</keyword>
<comment type="subunit">
    <text evidence="15">Component of the Smc5-Smc6 complex.</text>
</comment>
<feature type="compositionally biased region" description="Acidic residues" evidence="16">
    <location>
        <begin position="322"/>
        <end position="338"/>
    </location>
</feature>
<dbReference type="CDD" id="cd16493">
    <property type="entry name" value="RING-CH-C4HC3_NSE1"/>
    <property type="match status" value="1"/>
</dbReference>
<dbReference type="GO" id="GO:0005634">
    <property type="term" value="C:nucleus"/>
    <property type="evidence" value="ECO:0007669"/>
    <property type="project" value="UniProtKB-SubCell"/>
</dbReference>
<dbReference type="Proteomes" id="UP000750711">
    <property type="component" value="Unassembled WGS sequence"/>
</dbReference>
<keyword evidence="8 15" id="KW-0227">DNA damage</keyword>
<dbReference type="PANTHER" id="PTHR20973:SF0">
    <property type="entry name" value="NON-STRUCTURAL MAINTENANCE OF CHROMOSOMES ELEMENT 1 HOMOLOG"/>
    <property type="match status" value="1"/>
</dbReference>
<dbReference type="InterPro" id="IPR013083">
    <property type="entry name" value="Znf_RING/FYVE/PHD"/>
</dbReference>
<evidence type="ECO:0000256" key="7">
    <source>
        <dbReference type="ARBA" id="ARBA00022723"/>
    </source>
</evidence>
<dbReference type="InterPro" id="IPR036388">
    <property type="entry name" value="WH-like_DNA-bd_sf"/>
</dbReference>
<keyword evidence="10 15" id="KW-0833">Ubl conjugation pathway</keyword>
<evidence type="ECO:0000256" key="6">
    <source>
        <dbReference type="ARBA" id="ARBA00022679"/>
    </source>
</evidence>
<evidence type="ECO:0000256" key="3">
    <source>
        <dbReference type="ARBA" id="ARBA00010258"/>
    </source>
</evidence>
<dbReference type="PANTHER" id="PTHR20973">
    <property type="entry name" value="NON-SMC ELEMENT 1-RELATED"/>
    <property type="match status" value="1"/>
</dbReference>
<evidence type="ECO:0000256" key="2">
    <source>
        <dbReference type="ARBA" id="ARBA00004123"/>
    </source>
</evidence>
<keyword evidence="9 15" id="KW-0863">Zinc-finger</keyword>
<name>A0A9P8RSE2_9PEZI</name>
<comment type="similarity">
    <text evidence="3 15">Belongs to the NSE1 family.</text>
</comment>
<protein>
    <recommendedName>
        <fullName evidence="5 15">Non-structural maintenance of chromosomes element 1 homolog</fullName>
        <ecNumber evidence="4 15">2.3.2.27</ecNumber>
    </recommendedName>
</protein>
<comment type="catalytic activity">
    <reaction evidence="1 15">
        <text>S-ubiquitinyl-[E2 ubiquitin-conjugating enzyme]-L-cysteine + [acceptor protein]-L-lysine = [E2 ubiquitin-conjugating enzyme]-L-cysteine + N(6)-ubiquitinyl-[acceptor protein]-L-lysine.</text>
        <dbReference type="EC" id="2.3.2.27"/>
    </reaction>
</comment>
<evidence type="ECO:0000259" key="17">
    <source>
        <dbReference type="Pfam" id="PF08746"/>
    </source>
</evidence>
<dbReference type="InterPro" id="IPR011513">
    <property type="entry name" value="Nse1"/>
</dbReference>
<keyword evidence="12 15" id="KW-0233">DNA recombination</keyword>
<evidence type="ECO:0000256" key="5">
    <source>
        <dbReference type="ARBA" id="ARBA00019422"/>
    </source>
</evidence>
<dbReference type="Gene3D" id="1.10.10.10">
    <property type="entry name" value="Winged helix-like DNA-binding domain superfamily/Winged helix DNA-binding domain"/>
    <property type="match status" value="1"/>
</dbReference>
<gene>
    <name evidence="18" type="ORF">GP486_001683</name>
</gene>
<evidence type="ECO:0000256" key="8">
    <source>
        <dbReference type="ARBA" id="ARBA00022763"/>
    </source>
</evidence>
<comment type="subcellular location">
    <subcellularLocation>
        <location evidence="2 15">Nucleus</location>
    </subcellularLocation>
</comment>
<keyword evidence="14 15" id="KW-0539">Nucleus</keyword>
<dbReference type="EC" id="2.3.2.27" evidence="4 15"/>
<dbReference type="AlphaFoldDB" id="A0A9P8RSE2"/>
<keyword evidence="11 15" id="KW-0862">Zinc</keyword>
<proteinExistence type="inferred from homology"/>
<evidence type="ECO:0000256" key="14">
    <source>
        <dbReference type="ARBA" id="ARBA00023242"/>
    </source>
</evidence>
<feature type="domain" description="Non-structural maintenance of chromosomes element 1 RING C4HC3-type" evidence="17">
    <location>
        <begin position="234"/>
        <end position="276"/>
    </location>
</feature>
<dbReference type="Gene3D" id="3.90.1150.220">
    <property type="match status" value="1"/>
</dbReference>
<evidence type="ECO:0000256" key="1">
    <source>
        <dbReference type="ARBA" id="ARBA00000900"/>
    </source>
</evidence>
<evidence type="ECO:0000256" key="10">
    <source>
        <dbReference type="ARBA" id="ARBA00022786"/>
    </source>
</evidence>
<accession>A0A9P8RSE2</accession>
<sequence>MSDDENQYAQYNDSNRAFLQAIMARGALTLKDARPILAAIFTAHEGTETAENDVTEADLLSYVAAANDAISSFDLEIRSMLSQVDRTRIWALVNTTSDPMTQLATTHSADEISYLKRLLDAMFEVRNTPRREVMAITEMDAVRLHKNPSESQVNNTQGGGATQGSAGKGLTMTDAERTIKGFVEEGWFEKSPNSFYTLSPRALMELKHYLINTYNGTGDDEDDDGERVERIKNCYACKELITVGRRCPTRECAVRVHDMCTENLFRALRERKCPTCKVDWVGENYVGERAVTTTEAWLKGRRRSNSGPRPGGGQQRNTQQAVEEEETDEEGEEEWEGR</sequence>
<dbReference type="GO" id="GO:0000724">
    <property type="term" value="P:double-strand break repair via homologous recombination"/>
    <property type="evidence" value="ECO:0007669"/>
    <property type="project" value="TreeGrafter"/>
</dbReference>
<reference evidence="18" key="1">
    <citation type="submission" date="2021-03" db="EMBL/GenBank/DDBJ databases">
        <title>Comparative genomics and phylogenomic investigation of the class Geoglossomycetes provide insights into ecological specialization and systematics.</title>
        <authorList>
            <person name="Melie T."/>
            <person name="Pirro S."/>
            <person name="Miller A.N."/>
            <person name="Quandt A."/>
        </authorList>
    </citation>
    <scope>NUCLEOTIDE SEQUENCE</scope>
    <source>
        <strain evidence="18">CAQ_001_2017</strain>
    </source>
</reference>
<feature type="region of interest" description="Disordered" evidence="16">
    <location>
        <begin position="148"/>
        <end position="168"/>
    </location>
</feature>
<comment type="function">
    <text evidence="15">Acts in a DNA repair pathway for removal of UV-induced DNA damage that is distinct from classical nucleotide excision repair and in repair of ionizing radiation damage. Functions in homologous recombination repair of DNA double strand breaks and in recovery of stalled replication forks.</text>
</comment>
<organism evidence="18 19">
    <name type="scientific">Trichoglossum hirsutum</name>
    <dbReference type="NCBI Taxonomy" id="265104"/>
    <lineage>
        <taxon>Eukaryota</taxon>
        <taxon>Fungi</taxon>
        <taxon>Dikarya</taxon>
        <taxon>Ascomycota</taxon>
        <taxon>Pezizomycotina</taxon>
        <taxon>Geoglossomycetes</taxon>
        <taxon>Geoglossales</taxon>
        <taxon>Geoglossaceae</taxon>
        <taxon>Trichoglossum</taxon>
    </lineage>
</organism>
<evidence type="ECO:0000313" key="19">
    <source>
        <dbReference type="Proteomes" id="UP000750711"/>
    </source>
</evidence>
<dbReference type="EMBL" id="JAGHQM010000159">
    <property type="protein sequence ID" value="KAH0564928.1"/>
    <property type="molecule type" value="Genomic_DNA"/>
</dbReference>
<feature type="region of interest" description="Disordered" evidence="16">
    <location>
        <begin position="297"/>
        <end position="338"/>
    </location>
</feature>
<evidence type="ECO:0000256" key="16">
    <source>
        <dbReference type="SAM" id="MobiDB-lite"/>
    </source>
</evidence>
<keyword evidence="7 15" id="KW-0479">Metal-binding</keyword>
<evidence type="ECO:0000256" key="12">
    <source>
        <dbReference type="ARBA" id="ARBA00023172"/>
    </source>
</evidence>
<dbReference type="GO" id="GO:0008270">
    <property type="term" value="F:zinc ion binding"/>
    <property type="evidence" value="ECO:0007669"/>
    <property type="project" value="UniProtKB-KW"/>
</dbReference>
<comment type="caution">
    <text evidence="18">The sequence shown here is derived from an EMBL/GenBank/DDBJ whole genome shotgun (WGS) entry which is preliminary data.</text>
</comment>
<keyword evidence="19" id="KW-1185">Reference proteome</keyword>
<evidence type="ECO:0000313" key="18">
    <source>
        <dbReference type="EMBL" id="KAH0564928.1"/>
    </source>
</evidence>
<evidence type="ECO:0000256" key="13">
    <source>
        <dbReference type="ARBA" id="ARBA00023204"/>
    </source>
</evidence>
<evidence type="ECO:0000256" key="11">
    <source>
        <dbReference type="ARBA" id="ARBA00022833"/>
    </source>
</evidence>
<evidence type="ECO:0000256" key="9">
    <source>
        <dbReference type="ARBA" id="ARBA00022771"/>
    </source>
</evidence>
<dbReference type="Pfam" id="PF07574">
    <property type="entry name" value="SMC_Nse1"/>
    <property type="match status" value="1"/>
</dbReference>
<keyword evidence="6 15" id="KW-0808">Transferase</keyword>
<dbReference type="Gene3D" id="3.30.40.10">
    <property type="entry name" value="Zinc/RING finger domain, C3HC4 (zinc finger)"/>
    <property type="match status" value="1"/>
</dbReference>
<evidence type="ECO:0000256" key="15">
    <source>
        <dbReference type="RuleBase" id="RU368018"/>
    </source>
</evidence>
<dbReference type="GO" id="GO:0061630">
    <property type="term" value="F:ubiquitin protein ligase activity"/>
    <property type="evidence" value="ECO:0007669"/>
    <property type="project" value="UniProtKB-EC"/>
</dbReference>
<dbReference type="GO" id="GO:0030915">
    <property type="term" value="C:Smc5-Smc6 complex"/>
    <property type="evidence" value="ECO:0007669"/>
    <property type="project" value="UniProtKB-UniRule"/>
</dbReference>
<dbReference type="Pfam" id="PF08746">
    <property type="entry name" value="zf-RING-like"/>
    <property type="match status" value="1"/>
</dbReference>
<dbReference type="InterPro" id="IPR014857">
    <property type="entry name" value="Nse1_RING_C4HC3-type"/>
</dbReference>
<evidence type="ECO:0000256" key="4">
    <source>
        <dbReference type="ARBA" id="ARBA00012483"/>
    </source>
</evidence>